<accession>A0ABN9XE07</accession>
<comment type="caution">
    <text evidence="2">The sequence shown here is derived from an EMBL/GenBank/DDBJ whole genome shotgun (WGS) entry which is preliminary data.</text>
</comment>
<feature type="transmembrane region" description="Helical" evidence="1">
    <location>
        <begin position="206"/>
        <end position="227"/>
    </location>
</feature>
<sequence>MDTKAADVTIPAIVVVVAYAGSLIYHGATFKEFFTFTNKSDYVFLATMAVHMLKCCNDARGAVKGVYWPVGLVSCGAAAMGGGFLAPLMVGRSPVVFLEETLFWMLIAAWYVTYHMPVVSVQWAKLTQSKPVSMLLLFVFGVFRTHQQVACIEIGAQAAALEDVGPKPRFFSEPYAALLICGFLGGCGGMFIPFSKGLEPIMKGKVFPVTMAFYGTIFYVVATRLLAWDKLTAKMALAVVRVISELLPAPREKVLGAVRASYTVLQLPEATTLPQ</sequence>
<dbReference type="EMBL" id="CAUYUJ010020392">
    <property type="protein sequence ID" value="CAK0897853.1"/>
    <property type="molecule type" value="Genomic_DNA"/>
</dbReference>
<gene>
    <name evidence="2" type="ORF">PCOR1329_LOCUS75907</name>
</gene>
<proteinExistence type="predicted"/>
<keyword evidence="3" id="KW-1185">Reference proteome</keyword>
<evidence type="ECO:0000256" key="1">
    <source>
        <dbReference type="SAM" id="Phobius"/>
    </source>
</evidence>
<keyword evidence="1" id="KW-1133">Transmembrane helix</keyword>
<feature type="transmembrane region" description="Helical" evidence="1">
    <location>
        <begin position="12"/>
        <end position="30"/>
    </location>
</feature>
<name>A0ABN9XE07_9DINO</name>
<keyword evidence="1" id="KW-0472">Membrane</keyword>
<dbReference type="Proteomes" id="UP001189429">
    <property type="component" value="Unassembled WGS sequence"/>
</dbReference>
<reference evidence="2" key="1">
    <citation type="submission" date="2023-10" db="EMBL/GenBank/DDBJ databases">
        <authorList>
            <person name="Chen Y."/>
            <person name="Shah S."/>
            <person name="Dougan E. K."/>
            <person name="Thang M."/>
            <person name="Chan C."/>
        </authorList>
    </citation>
    <scope>NUCLEOTIDE SEQUENCE [LARGE SCALE GENOMIC DNA]</scope>
</reference>
<evidence type="ECO:0000313" key="3">
    <source>
        <dbReference type="Proteomes" id="UP001189429"/>
    </source>
</evidence>
<feature type="transmembrane region" description="Helical" evidence="1">
    <location>
        <begin position="175"/>
        <end position="194"/>
    </location>
</feature>
<organism evidence="2 3">
    <name type="scientific">Prorocentrum cordatum</name>
    <dbReference type="NCBI Taxonomy" id="2364126"/>
    <lineage>
        <taxon>Eukaryota</taxon>
        <taxon>Sar</taxon>
        <taxon>Alveolata</taxon>
        <taxon>Dinophyceae</taxon>
        <taxon>Prorocentrales</taxon>
        <taxon>Prorocentraceae</taxon>
        <taxon>Prorocentrum</taxon>
    </lineage>
</organism>
<feature type="transmembrane region" description="Helical" evidence="1">
    <location>
        <begin position="66"/>
        <end position="90"/>
    </location>
</feature>
<feature type="transmembrane region" description="Helical" evidence="1">
    <location>
        <begin position="102"/>
        <end position="124"/>
    </location>
</feature>
<protein>
    <submittedName>
        <fullName evidence="2">Uncharacterized protein</fullName>
    </submittedName>
</protein>
<evidence type="ECO:0000313" key="2">
    <source>
        <dbReference type="EMBL" id="CAK0897853.1"/>
    </source>
</evidence>
<keyword evidence="1" id="KW-0812">Transmembrane</keyword>